<proteinExistence type="predicted"/>
<protein>
    <submittedName>
        <fullName evidence="1">Uncharacterized protein</fullName>
    </submittedName>
</protein>
<sequence length="107" mass="12010">MAFSRAGFTIEVVSRFARKALFSPAAPEWPWIIVGSVWGLFALTLHMNDYLNDAYANNWTMDNTWNWNEETVLVTGGSSGIGANVVQNLLKRNPNTTIIVLDYTPMK</sequence>
<keyword evidence="2" id="KW-1185">Reference proteome</keyword>
<dbReference type="InterPro" id="IPR036291">
    <property type="entry name" value="NAD(P)-bd_dom_sf"/>
</dbReference>
<name>A0ABR2VDW6_9PEZI</name>
<dbReference type="EMBL" id="JARVKF010000024">
    <property type="protein sequence ID" value="KAK9425034.1"/>
    <property type="molecule type" value="Genomic_DNA"/>
</dbReference>
<dbReference type="Proteomes" id="UP001408356">
    <property type="component" value="Unassembled WGS sequence"/>
</dbReference>
<comment type="caution">
    <text evidence="1">The sequence shown here is derived from an EMBL/GenBank/DDBJ whole genome shotgun (WGS) entry which is preliminary data.</text>
</comment>
<reference evidence="1 2" key="1">
    <citation type="journal article" date="2024" name="J. Plant Pathol.">
        <title>Sequence and assembly of the genome of Seiridium unicorne, isolate CBS 538.82, causal agent of cypress canker disease.</title>
        <authorList>
            <person name="Scali E."/>
            <person name="Rocca G.D."/>
            <person name="Danti R."/>
            <person name="Garbelotto M."/>
            <person name="Barberini S."/>
            <person name="Baroncelli R."/>
            <person name="Emiliani G."/>
        </authorList>
    </citation>
    <scope>NUCLEOTIDE SEQUENCE [LARGE SCALE GENOMIC DNA]</scope>
    <source>
        <strain evidence="1 2">BM-138-508</strain>
    </source>
</reference>
<evidence type="ECO:0000313" key="1">
    <source>
        <dbReference type="EMBL" id="KAK9425034.1"/>
    </source>
</evidence>
<organism evidence="1 2">
    <name type="scientific">Seiridium unicorne</name>
    <dbReference type="NCBI Taxonomy" id="138068"/>
    <lineage>
        <taxon>Eukaryota</taxon>
        <taxon>Fungi</taxon>
        <taxon>Dikarya</taxon>
        <taxon>Ascomycota</taxon>
        <taxon>Pezizomycotina</taxon>
        <taxon>Sordariomycetes</taxon>
        <taxon>Xylariomycetidae</taxon>
        <taxon>Amphisphaeriales</taxon>
        <taxon>Sporocadaceae</taxon>
        <taxon>Seiridium</taxon>
    </lineage>
</organism>
<dbReference type="SUPFAM" id="SSF51735">
    <property type="entry name" value="NAD(P)-binding Rossmann-fold domains"/>
    <property type="match status" value="1"/>
</dbReference>
<gene>
    <name evidence="1" type="ORF">SUNI508_03174</name>
</gene>
<dbReference type="Gene3D" id="3.40.50.720">
    <property type="entry name" value="NAD(P)-binding Rossmann-like Domain"/>
    <property type="match status" value="1"/>
</dbReference>
<accession>A0ABR2VDW6</accession>
<evidence type="ECO:0000313" key="2">
    <source>
        <dbReference type="Proteomes" id="UP001408356"/>
    </source>
</evidence>